<dbReference type="SUPFAM" id="SSF100950">
    <property type="entry name" value="NagB/RpiA/CoA transferase-like"/>
    <property type="match status" value="1"/>
</dbReference>
<evidence type="ECO:0000313" key="10">
    <source>
        <dbReference type="EMBL" id="RAQ95666.1"/>
    </source>
</evidence>
<dbReference type="InterPro" id="IPR005900">
    <property type="entry name" value="6-phosphogluconolactonase_DevB"/>
</dbReference>
<evidence type="ECO:0000313" key="11">
    <source>
        <dbReference type="Proteomes" id="UP000248706"/>
    </source>
</evidence>
<comment type="function">
    <text evidence="2 8">Hydrolysis of 6-phosphogluconolactone to 6-phosphogluconate.</text>
</comment>
<evidence type="ECO:0000259" key="9">
    <source>
        <dbReference type="Pfam" id="PF01182"/>
    </source>
</evidence>
<dbReference type="GO" id="GO:0006098">
    <property type="term" value="P:pentose-phosphate shunt"/>
    <property type="evidence" value="ECO:0007669"/>
    <property type="project" value="UniProtKB-UniPathway"/>
</dbReference>
<keyword evidence="7 8" id="KW-0378">Hydrolase</keyword>
<dbReference type="CDD" id="cd01400">
    <property type="entry name" value="6PGL"/>
    <property type="match status" value="1"/>
</dbReference>
<comment type="pathway">
    <text evidence="3 8">Carbohydrate degradation; pentose phosphate pathway; D-ribulose 5-phosphate from D-glucose 6-phosphate (oxidative stage): step 2/3.</text>
</comment>
<dbReference type="InterPro" id="IPR039104">
    <property type="entry name" value="6PGL"/>
</dbReference>
<dbReference type="Pfam" id="PF01182">
    <property type="entry name" value="Glucosamine_iso"/>
    <property type="match status" value="1"/>
</dbReference>
<dbReference type="Proteomes" id="UP000248706">
    <property type="component" value="Unassembled WGS sequence"/>
</dbReference>
<gene>
    <name evidence="8" type="primary">pgl</name>
    <name evidence="10" type="ORF">A4R35_08985</name>
</gene>
<organism evidence="10 11">
    <name type="scientific">Thermogemmatispora tikiterensis</name>
    <dbReference type="NCBI Taxonomy" id="1825093"/>
    <lineage>
        <taxon>Bacteria</taxon>
        <taxon>Bacillati</taxon>
        <taxon>Chloroflexota</taxon>
        <taxon>Ktedonobacteria</taxon>
        <taxon>Thermogemmatisporales</taxon>
        <taxon>Thermogemmatisporaceae</taxon>
        <taxon>Thermogemmatispora</taxon>
    </lineage>
</organism>
<evidence type="ECO:0000256" key="7">
    <source>
        <dbReference type="ARBA" id="ARBA00022801"/>
    </source>
</evidence>
<dbReference type="Gene3D" id="3.40.50.1360">
    <property type="match status" value="1"/>
</dbReference>
<dbReference type="PANTHER" id="PTHR11054">
    <property type="entry name" value="6-PHOSPHOGLUCONOLACTONASE"/>
    <property type="match status" value="1"/>
</dbReference>
<evidence type="ECO:0000256" key="1">
    <source>
        <dbReference type="ARBA" id="ARBA00000832"/>
    </source>
</evidence>
<comment type="caution">
    <text evidence="10">The sequence shown here is derived from an EMBL/GenBank/DDBJ whole genome shotgun (WGS) entry which is preliminary data.</text>
</comment>
<dbReference type="InterPro" id="IPR006148">
    <property type="entry name" value="Glc/Gal-6P_isomerase"/>
</dbReference>
<comment type="similarity">
    <text evidence="4 8">Belongs to the glucosamine/galactosamine-6-phosphate isomerase family. 6-phosphogluconolactonase subfamily.</text>
</comment>
<name>A0A328VDA2_9CHLR</name>
<dbReference type="OrthoDB" id="9810967at2"/>
<dbReference type="AlphaFoldDB" id="A0A328VDA2"/>
<comment type="catalytic activity">
    <reaction evidence="1 8">
        <text>6-phospho-D-glucono-1,5-lactone + H2O = 6-phospho-D-gluconate + H(+)</text>
        <dbReference type="Rhea" id="RHEA:12556"/>
        <dbReference type="ChEBI" id="CHEBI:15377"/>
        <dbReference type="ChEBI" id="CHEBI:15378"/>
        <dbReference type="ChEBI" id="CHEBI:57955"/>
        <dbReference type="ChEBI" id="CHEBI:58759"/>
        <dbReference type="EC" id="3.1.1.31"/>
    </reaction>
</comment>
<dbReference type="FunFam" id="3.40.50.1360:FF:000005">
    <property type="entry name" value="6-phosphogluconolactonase"/>
    <property type="match status" value="1"/>
</dbReference>
<dbReference type="GO" id="GO:0005975">
    <property type="term" value="P:carbohydrate metabolic process"/>
    <property type="evidence" value="ECO:0007669"/>
    <property type="project" value="UniProtKB-UniRule"/>
</dbReference>
<dbReference type="GO" id="GO:0017057">
    <property type="term" value="F:6-phosphogluconolactonase activity"/>
    <property type="evidence" value="ECO:0007669"/>
    <property type="project" value="UniProtKB-UniRule"/>
</dbReference>
<proteinExistence type="inferred from homology"/>
<sequence>MQQRIAIYPDSESLSQEAARLVIRLAQEAIVTHGRFTLALAGGSTPRRLYSLLASDPYRGQIDWTRVDIFWSDERCVPPDHPESNYRMAYEVMLSKLPIPAANIHRMPAEQADRQAAAESYAAELRRVFGTAGVPVFDLIQLGMGPEGHTASLFPHQAALHERERLVLPVSVPKPPPERLTFTPPILQAARHILFLVTGSDKAEAVRAVLEDQGSPDDYPARLVHAAAGEVAWLLDTAAAAALPRRSTA</sequence>
<keyword evidence="11" id="KW-1185">Reference proteome</keyword>
<dbReference type="RefSeq" id="WP_112428594.1">
    <property type="nucleotide sequence ID" value="NZ_MCIF01000002.1"/>
</dbReference>
<evidence type="ECO:0000256" key="5">
    <source>
        <dbReference type="ARBA" id="ARBA00013198"/>
    </source>
</evidence>
<evidence type="ECO:0000256" key="4">
    <source>
        <dbReference type="ARBA" id="ARBA00010662"/>
    </source>
</evidence>
<evidence type="ECO:0000256" key="3">
    <source>
        <dbReference type="ARBA" id="ARBA00004961"/>
    </source>
</evidence>
<reference evidence="10 11" key="1">
    <citation type="submission" date="2016-08" db="EMBL/GenBank/DDBJ databases">
        <title>Analysis of Carbohydrate Active Enzymes in Thermogemmatispora T81 Reveals Carbohydrate Degradation Ability.</title>
        <authorList>
            <person name="Tomazini A."/>
            <person name="Lal S."/>
            <person name="Stott M."/>
            <person name="Henrissat B."/>
            <person name="Polikarpov I."/>
            <person name="Sparling R."/>
            <person name="Levin D.B."/>
        </authorList>
    </citation>
    <scope>NUCLEOTIDE SEQUENCE [LARGE SCALE GENOMIC DNA]</scope>
    <source>
        <strain evidence="10 11">T81</strain>
    </source>
</reference>
<accession>A0A328VDA2</accession>
<feature type="domain" description="Glucosamine/galactosamine-6-phosphate isomerase" evidence="9">
    <location>
        <begin position="9"/>
        <end position="233"/>
    </location>
</feature>
<dbReference type="UniPathway" id="UPA00115">
    <property type="reaction ID" value="UER00409"/>
</dbReference>
<evidence type="ECO:0000256" key="2">
    <source>
        <dbReference type="ARBA" id="ARBA00002681"/>
    </source>
</evidence>
<dbReference type="PANTHER" id="PTHR11054:SF0">
    <property type="entry name" value="6-PHOSPHOGLUCONOLACTONASE"/>
    <property type="match status" value="1"/>
</dbReference>
<evidence type="ECO:0000256" key="8">
    <source>
        <dbReference type="RuleBase" id="RU365095"/>
    </source>
</evidence>
<dbReference type="NCBIfam" id="TIGR01198">
    <property type="entry name" value="pgl"/>
    <property type="match status" value="1"/>
</dbReference>
<dbReference type="InterPro" id="IPR037171">
    <property type="entry name" value="NagB/RpiA_transferase-like"/>
</dbReference>
<dbReference type="EC" id="3.1.1.31" evidence="5 8"/>
<protein>
    <recommendedName>
        <fullName evidence="6 8">6-phosphogluconolactonase</fullName>
        <shortName evidence="8">6PGL</shortName>
        <ecNumber evidence="5 8">3.1.1.31</ecNumber>
    </recommendedName>
</protein>
<dbReference type="EMBL" id="MCIF01000002">
    <property type="protein sequence ID" value="RAQ95666.1"/>
    <property type="molecule type" value="Genomic_DNA"/>
</dbReference>
<evidence type="ECO:0000256" key="6">
    <source>
        <dbReference type="ARBA" id="ARBA00020337"/>
    </source>
</evidence>